<comment type="caution">
    <text evidence="9">The sequence shown here is derived from an EMBL/GenBank/DDBJ whole genome shotgun (WGS) entry which is preliminary data.</text>
</comment>
<evidence type="ECO:0000259" key="8">
    <source>
        <dbReference type="PROSITE" id="PS50850"/>
    </source>
</evidence>
<keyword evidence="4 7" id="KW-0812">Transmembrane</keyword>
<feature type="transmembrane region" description="Helical" evidence="7">
    <location>
        <begin position="248"/>
        <end position="272"/>
    </location>
</feature>
<proteinExistence type="predicted"/>
<feature type="transmembrane region" description="Helical" evidence="7">
    <location>
        <begin position="94"/>
        <end position="115"/>
    </location>
</feature>
<evidence type="ECO:0000256" key="6">
    <source>
        <dbReference type="ARBA" id="ARBA00023136"/>
    </source>
</evidence>
<dbReference type="Gene3D" id="1.20.1250.20">
    <property type="entry name" value="MFS general substrate transporter like domains"/>
    <property type="match status" value="2"/>
</dbReference>
<evidence type="ECO:0000256" key="3">
    <source>
        <dbReference type="ARBA" id="ARBA00022475"/>
    </source>
</evidence>
<name>A0A2T5G5R1_9BACL</name>
<sequence>MAHSSVRFDPAPPSAVSPGRVVLASLAGSIVEWYDYFLYGTAAGLVFGELFFPSEDELTSLMSSFATFAVAFFFRPFGAAFFGSLGDRVGRKAALMATLTLMGLATGLIGILPGAAEVGIFAPALLVFLRILQGFALGGEWSGAILLALEHAPRERRAFFGSLPQIGPHVGFLLGLFAFEAVTAAFGESAFRQWAWRIPFLLGILGVPIGLWLRRGVGETPDFLAAQSEGRTHGSPLRKIASRDLGKLLAAVGIKLIETAPYFLYTTFLIGYGTKVLGIPRSDLFGALALGTVAAILVTPVYGKIADRPKRAVALFAVGAVIAVLYTPAFFTLVGKGTLGLYGAMLFGLVVPSAMMSAVIGTLYARAFPPEYRYTGAAFGYHIGSALAGGTMPYVAAFLLSVSGGSFWTVSLYLAVLGGISLVSLFFLRRGGSEIVASDSE</sequence>
<evidence type="ECO:0000256" key="7">
    <source>
        <dbReference type="SAM" id="Phobius"/>
    </source>
</evidence>
<dbReference type="PANTHER" id="PTHR43045">
    <property type="entry name" value="SHIKIMATE TRANSPORTER"/>
    <property type="match status" value="1"/>
</dbReference>
<evidence type="ECO:0000256" key="5">
    <source>
        <dbReference type="ARBA" id="ARBA00022989"/>
    </source>
</evidence>
<comment type="subcellular location">
    <subcellularLocation>
        <location evidence="1">Cell membrane</location>
        <topology evidence="1">Multi-pass membrane protein</topology>
    </subcellularLocation>
</comment>
<dbReference type="SUPFAM" id="SSF103473">
    <property type="entry name" value="MFS general substrate transporter"/>
    <property type="match status" value="1"/>
</dbReference>
<evidence type="ECO:0000256" key="1">
    <source>
        <dbReference type="ARBA" id="ARBA00004651"/>
    </source>
</evidence>
<evidence type="ECO:0000256" key="2">
    <source>
        <dbReference type="ARBA" id="ARBA00022448"/>
    </source>
</evidence>
<dbReference type="GO" id="GO:0005886">
    <property type="term" value="C:plasma membrane"/>
    <property type="evidence" value="ECO:0007669"/>
    <property type="project" value="UniProtKB-SubCell"/>
</dbReference>
<feature type="transmembrane region" description="Helical" evidence="7">
    <location>
        <begin position="341"/>
        <end position="365"/>
    </location>
</feature>
<dbReference type="InterPro" id="IPR005828">
    <property type="entry name" value="MFS_sugar_transport-like"/>
</dbReference>
<dbReference type="EMBL" id="PEBW01000005">
    <property type="protein sequence ID" value="PTQ51508.1"/>
    <property type="molecule type" value="Genomic_DNA"/>
</dbReference>
<feature type="transmembrane region" description="Helical" evidence="7">
    <location>
        <begin position="127"/>
        <end position="149"/>
    </location>
</feature>
<feature type="transmembrane region" description="Helical" evidence="7">
    <location>
        <begin position="314"/>
        <end position="335"/>
    </location>
</feature>
<reference evidence="9 10" key="1">
    <citation type="submission" date="2017-08" db="EMBL/GenBank/DDBJ databases">
        <title>Burning lignite coal seam in the remote Altai Mountains harbors a hydrogen-driven thermophilic microbial community.</title>
        <authorList>
            <person name="Kadnikov V.V."/>
            <person name="Mardanov A.V."/>
            <person name="Ivasenko D."/>
            <person name="Beletsky A.V."/>
            <person name="Karnachuk O.V."/>
            <person name="Ravin N.V."/>
        </authorList>
    </citation>
    <scope>NUCLEOTIDE SEQUENCE [LARGE SCALE GENOMIC DNA]</scope>
    <source>
        <strain evidence="9">AL31</strain>
    </source>
</reference>
<keyword evidence="6 7" id="KW-0472">Membrane</keyword>
<dbReference type="PANTHER" id="PTHR43045:SF1">
    <property type="entry name" value="SHIKIMATE TRANSPORTER"/>
    <property type="match status" value="1"/>
</dbReference>
<keyword evidence="5 7" id="KW-1133">Transmembrane helix</keyword>
<evidence type="ECO:0000256" key="4">
    <source>
        <dbReference type="ARBA" id="ARBA00022692"/>
    </source>
</evidence>
<evidence type="ECO:0000313" key="9">
    <source>
        <dbReference type="EMBL" id="PTQ51508.1"/>
    </source>
</evidence>
<organism evidence="9 10">
    <name type="scientific">Brockia lithotrophica</name>
    <dbReference type="NCBI Taxonomy" id="933949"/>
    <lineage>
        <taxon>Bacteria</taxon>
        <taxon>Bacillati</taxon>
        <taxon>Bacillota</taxon>
        <taxon>Bacilli</taxon>
        <taxon>Bacillales</taxon>
        <taxon>Bacillales Family X. Incertae Sedis</taxon>
        <taxon>Brockia</taxon>
    </lineage>
</organism>
<feature type="domain" description="Major facilitator superfamily (MFS) profile" evidence="8">
    <location>
        <begin position="21"/>
        <end position="433"/>
    </location>
</feature>
<dbReference type="AlphaFoldDB" id="A0A2T5G5R1"/>
<dbReference type="GO" id="GO:0022857">
    <property type="term" value="F:transmembrane transporter activity"/>
    <property type="evidence" value="ECO:0007669"/>
    <property type="project" value="InterPro"/>
</dbReference>
<feature type="transmembrane region" description="Helical" evidence="7">
    <location>
        <begin position="406"/>
        <end position="428"/>
    </location>
</feature>
<keyword evidence="2" id="KW-0813">Transport</keyword>
<accession>A0A2T5G5R1</accession>
<feature type="transmembrane region" description="Helical" evidence="7">
    <location>
        <begin position="58"/>
        <end position="82"/>
    </location>
</feature>
<dbReference type="Proteomes" id="UP000244016">
    <property type="component" value="Unassembled WGS sequence"/>
</dbReference>
<dbReference type="Pfam" id="PF00083">
    <property type="entry name" value="Sugar_tr"/>
    <property type="match status" value="1"/>
</dbReference>
<feature type="transmembrane region" description="Helical" evidence="7">
    <location>
        <begin position="194"/>
        <end position="213"/>
    </location>
</feature>
<dbReference type="InterPro" id="IPR005829">
    <property type="entry name" value="Sugar_transporter_CS"/>
</dbReference>
<feature type="transmembrane region" description="Helical" evidence="7">
    <location>
        <begin position="377"/>
        <end position="400"/>
    </location>
</feature>
<feature type="transmembrane region" description="Helical" evidence="7">
    <location>
        <begin position="284"/>
        <end position="302"/>
    </location>
</feature>
<gene>
    <name evidence="9" type="ORF">BLITH_1585</name>
</gene>
<dbReference type="PROSITE" id="PS50850">
    <property type="entry name" value="MFS"/>
    <property type="match status" value="1"/>
</dbReference>
<protein>
    <submittedName>
        <fullName evidence="9">L-Proline/Glycine betaine transporter ProP</fullName>
    </submittedName>
</protein>
<keyword evidence="3" id="KW-1003">Cell membrane</keyword>
<dbReference type="InterPro" id="IPR020846">
    <property type="entry name" value="MFS_dom"/>
</dbReference>
<dbReference type="PROSITE" id="PS00217">
    <property type="entry name" value="SUGAR_TRANSPORT_2"/>
    <property type="match status" value="1"/>
</dbReference>
<evidence type="ECO:0000313" key="10">
    <source>
        <dbReference type="Proteomes" id="UP000244016"/>
    </source>
</evidence>
<dbReference type="InterPro" id="IPR036259">
    <property type="entry name" value="MFS_trans_sf"/>
</dbReference>